<organism evidence="1 2">
    <name type="scientific">Larsenimonas suaedae</name>
    <dbReference type="NCBI Taxonomy" id="1851019"/>
    <lineage>
        <taxon>Bacteria</taxon>
        <taxon>Pseudomonadati</taxon>
        <taxon>Pseudomonadota</taxon>
        <taxon>Gammaproteobacteria</taxon>
        <taxon>Oceanospirillales</taxon>
        <taxon>Halomonadaceae</taxon>
        <taxon>Larsenimonas</taxon>
    </lineage>
</organism>
<evidence type="ECO:0008006" key="3">
    <source>
        <dbReference type="Google" id="ProtNLM"/>
    </source>
</evidence>
<dbReference type="EMBL" id="JARWAO010000002">
    <property type="protein sequence ID" value="MDR5895231.1"/>
    <property type="molecule type" value="Genomic_DNA"/>
</dbReference>
<gene>
    <name evidence="1" type="ORF">QC825_03955</name>
</gene>
<evidence type="ECO:0000313" key="1">
    <source>
        <dbReference type="EMBL" id="MDR5895231.1"/>
    </source>
</evidence>
<evidence type="ECO:0000313" key="2">
    <source>
        <dbReference type="Proteomes" id="UP001269375"/>
    </source>
</evidence>
<dbReference type="Gene3D" id="3.40.50.720">
    <property type="entry name" value="NAD(P)-binding Rossmann-like Domain"/>
    <property type="match status" value="1"/>
</dbReference>
<name>A0ABU1GT97_9GAMM</name>
<keyword evidence="2" id="KW-1185">Reference proteome</keyword>
<accession>A0ABU1GT97</accession>
<protein>
    <recommendedName>
        <fullName evidence="3">Formyl transferase N-terminal domain-containing protein</fullName>
    </recommendedName>
</protein>
<proteinExistence type="predicted"/>
<dbReference type="Proteomes" id="UP001269375">
    <property type="component" value="Unassembled WGS sequence"/>
</dbReference>
<sequence>MIKRLLNRLKTGPRPAHSTRLRLIICGSDAAHYSLLSALKGRYDVVALITTDPWQRGTTLEGVPLHYPSEVPALWQRFKVDRLVICTQGDQSVIEQATPARSTPFLWAWGSELDTASSESH</sequence>
<comment type="caution">
    <text evidence="1">The sequence shown here is derived from an EMBL/GenBank/DDBJ whole genome shotgun (WGS) entry which is preliminary data.</text>
</comment>
<dbReference type="RefSeq" id="WP_251590594.1">
    <property type="nucleotide sequence ID" value="NZ_JAMLJI010000001.1"/>
</dbReference>
<reference evidence="1 2" key="1">
    <citation type="submission" date="2023-04" db="EMBL/GenBank/DDBJ databases">
        <title>A long-awaited taxogenomic arrangement of the family Halomonadaceae.</title>
        <authorList>
            <person name="De La Haba R."/>
            <person name="Chuvochina M."/>
            <person name="Wittouck S."/>
            <person name="Arahal D.R."/>
            <person name="Sanchez-Porro C."/>
            <person name="Hugenholtz P."/>
            <person name="Ventosa A."/>
        </authorList>
    </citation>
    <scope>NUCLEOTIDE SEQUENCE [LARGE SCALE GENOMIC DNA]</scope>
    <source>
        <strain evidence="1 2">DSM 22428</strain>
    </source>
</reference>